<dbReference type="Proteomes" id="UP001371305">
    <property type="component" value="Unassembled WGS sequence"/>
</dbReference>
<dbReference type="EMBL" id="JBBUKT010000005">
    <property type="protein sequence ID" value="MEK7951861.1"/>
    <property type="molecule type" value="Genomic_DNA"/>
</dbReference>
<evidence type="ECO:0000313" key="1">
    <source>
        <dbReference type="EMBL" id="MEK7951861.1"/>
    </source>
</evidence>
<accession>A0ABU9AW03</accession>
<keyword evidence="2" id="KW-1185">Reference proteome</keyword>
<gene>
    <name evidence="1" type="ORF">WKV53_15200</name>
</gene>
<evidence type="ECO:0000313" key="2">
    <source>
        <dbReference type="Proteomes" id="UP001371305"/>
    </source>
</evidence>
<name>A0ABU9AW03_9BACT</name>
<organism evidence="1 2">
    <name type="scientific">Luteolibacter soli</name>
    <dbReference type="NCBI Taxonomy" id="3135280"/>
    <lineage>
        <taxon>Bacteria</taxon>
        <taxon>Pseudomonadati</taxon>
        <taxon>Verrucomicrobiota</taxon>
        <taxon>Verrucomicrobiia</taxon>
        <taxon>Verrucomicrobiales</taxon>
        <taxon>Verrucomicrobiaceae</taxon>
        <taxon>Luteolibacter</taxon>
    </lineage>
</organism>
<proteinExistence type="predicted"/>
<dbReference type="RefSeq" id="WP_341405618.1">
    <property type="nucleotide sequence ID" value="NZ_JBBUKT010000005.1"/>
</dbReference>
<comment type="caution">
    <text evidence="1">The sequence shown here is derived from an EMBL/GenBank/DDBJ whole genome shotgun (WGS) entry which is preliminary data.</text>
</comment>
<protein>
    <submittedName>
        <fullName evidence="1">Uncharacterized protein</fullName>
    </submittedName>
</protein>
<sequence>MEGLLPTLSYFFLSSISTLSLSIPSPAKGLHNPSSSRSDSNSRSRDFAITAGVFVRGLRADLADTSEDLGFIFIFMRGGFAFIRGSWK</sequence>
<reference evidence="1 2" key="1">
    <citation type="submission" date="2024-04" db="EMBL/GenBank/DDBJ databases">
        <title>Luteolibacter sp. isolated from soil.</title>
        <authorList>
            <person name="An J."/>
        </authorList>
    </citation>
    <scope>NUCLEOTIDE SEQUENCE [LARGE SCALE GENOMIC DNA]</scope>
    <source>
        <strain evidence="1 2">Y139</strain>
    </source>
</reference>